<dbReference type="GO" id="GO:0070006">
    <property type="term" value="F:metalloaminopeptidase activity"/>
    <property type="evidence" value="ECO:0007669"/>
    <property type="project" value="InterPro"/>
</dbReference>
<comment type="caution">
    <text evidence="7">The sequence shown here is derived from an EMBL/GenBank/DDBJ whole genome shotgun (WGS) entry which is preliminary data.</text>
</comment>
<dbReference type="SUPFAM" id="SSF53092">
    <property type="entry name" value="Creatinase/prolidase N-terminal domain"/>
    <property type="match status" value="1"/>
</dbReference>
<evidence type="ECO:0000313" key="8">
    <source>
        <dbReference type="Proteomes" id="UP000735302"/>
    </source>
</evidence>
<dbReference type="PANTHER" id="PTHR48480:SF2">
    <property type="entry name" value="PEPTIDASE D"/>
    <property type="match status" value="1"/>
</dbReference>
<evidence type="ECO:0000256" key="3">
    <source>
        <dbReference type="ARBA" id="ARBA00022801"/>
    </source>
</evidence>
<keyword evidence="3" id="KW-0378">Hydrolase</keyword>
<dbReference type="Pfam" id="PF05195">
    <property type="entry name" value="AMP_N"/>
    <property type="match status" value="1"/>
</dbReference>
<name>A0AAV4DU88_9GAST</name>
<evidence type="ECO:0000259" key="6">
    <source>
        <dbReference type="SMART" id="SM01011"/>
    </source>
</evidence>
<evidence type="ECO:0000256" key="2">
    <source>
        <dbReference type="ARBA" id="ARBA00022723"/>
    </source>
</evidence>
<dbReference type="GO" id="GO:0016805">
    <property type="term" value="F:dipeptidase activity"/>
    <property type="evidence" value="ECO:0007669"/>
    <property type="project" value="UniProtKB-KW"/>
</dbReference>
<dbReference type="SMART" id="SM01011">
    <property type="entry name" value="AMP_N"/>
    <property type="match status" value="1"/>
</dbReference>
<keyword evidence="1" id="KW-0645">Protease</keyword>
<dbReference type="EMBL" id="BLXT01008327">
    <property type="protein sequence ID" value="GFO47471.1"/>
    <property type="molecule type" value="Genomic_DNA"/>
</dbReference>
<evidence type="ECO:0000256" key="5">
    <source>
        <dbReference type="ARBA" id="ARBA00023049"/>
    </source>
</evidence>
<dbReference type="InterPro" id="IPR007865">
    <property type="entry name" value="Aminopep_P_N"/>
</dbReference>
<proteinExistence type="predicted"/>
<organism evidence="7 8">
    <name type="scientific">Plakobranchus ocellatus</name>
    <dbReference type="NCBI Taxonomy" id="259542"/>
    <lineage>
        <taxon>Eukaryota</taxon>
        <taxon>Metazoa</taxon>
        <taxon>Spiralia</taxon>
        <taxon>Lophotrochozoa</taxon>
        <taxon>Mollusca</taxon>
        <taxon>Gastropoda</taxon>
        <taxon>Heterobranchia</taxon>
        <taxon>Euthyneura</taxon>
        <taxon>Panpulmonata</taxon>
        <taxon>Sacoglossa</taxon>
        <taxon>Placobranchoidea</taxon>
        <taxon>Plakobranchidae</taxon>
        <taxon>Plakobranchus</taxon>
    </lineage>
</organism>
<evidence type="ECO:0000256" key="1">
    <source>
        <dbReference type="ARBA" id="ARBA00022670"/>
    </source>
</evidence>
<sequence>MASGKTQQNFSRGDHTHEVSMELFQQNRQRLCDRLKANGKISNGAIVLLQGGIEDTRNDTDHEPLFRQESYFHWTFGVEEPDFYGAIDVDSGKSILFPPKLPSSYAVWMGRLLTEDDFKHLYAVDEVHFSDKELYIGDPDAHNVCVSIKTIAAPQDQLLSIANTRSSSIHHYTTMAVDSVALKLPTFWVSSGLAWFAQAGLHSRHRSPHCALSNTQLYIVVRRVHRATSTIGSPNFPTPSF</sequence>
<keyword evidence="8" id="KW-1185">Reference proteome</keyword>
<keyword evidence="4" id="KW-0224">Dipeptidase</keyword>
<dbReference type="Proteomes" id="UP000735302">
    <property type="component" value="Unassembled WGS sequence"/>
</dbReference>
<evidence type="ECO:0000256" key="4">
    <source>
        <dbReference type="ARBA" id="ARBA00022997"/>
    </source>
</evidence>
<protein>
    <submittedName>
        <fullName evidence="7">Xaa-pro dipeptidase</fullName>
    </submittedName>
</protein>
<dbReference type="InterPro" id="IPR052433">
    <property type="entry name" value="X-Pro_dipept-like"/>
</dbReference>
<evidence type="ECO:0000313" key="7">
    <source>
        <dbReference type="EMBL" id="GFO47471.1"/>
    </source>
</evidence>
<dbReference type="GO" id="GO:0006508">
    <property type="term" value="P:proteolysis"/>
    <property type="evidence" value="ECO:0007669"/>
    <property type="project" value="UniProtKB-KW"/>
</dbReference>
<dbReference type="GO" id="GO:0030145">
    <property type="term" value="F:manganese ion binding"/>
    <property type="evidence" value="ECO:0007669"/>
    <property type="project" value="InterPro"/>
</dbReference>
<dbReference type="PANTHER" id="PTHR48480">
    <property type="match status" value="1"/>
</dbReference>
<dbReference type="Gene3D" id="3.40.350.10">
    <property type="entry name" value="Creatinase/prolidase N-terminal domain"/>
    <property type="match status" value="1"/>
</dbReference>
<gene>
    <name evidence="7" type="ORF">PoB_007397600</name>
</gene>
<dbReference type="InterPro" id="IPR029149">
    <property type="entry name" value="Creatin/AminoP/Spt16_N"/>
</dbReference>
<accession>A0AAV4DU88</accession>
<dbReference type="AlphaFoldDB" id="A0AAV4DU88"/>
<keyword evidence="5" id="KW-0482">Metalloprotease</keyword>
<reference evidence="7 8" key="1">
    <citation type="journal article" date="2021" name="Elife">
        <title>Chloroplast acquisition without the gene transfer in kleptoplastic sea slugs, Plakobranchus ocellatus.</title>
        <authorList>
            <person name="Maeda T."/>
            <person name="Takahashi S."/>
            <person name="Yoshida T."/>
            <person name="Shimamura S."/>
            <person name="Takaki Y."/>
            <person name="Nagai Y."/>
            <person name="Toyoda A."/>
            <person name="Suzuki Y."/>
            <person name="Arimoto A."/>
            <person name="Ishii H."/>
            <person name="Satoh N."/>
            <person name="Nishiyama T."/>
            <person name="Hasebe M."/>
            <person name="Maruyama T."/>
            <person name="Minagawa J."/>
            <person name="Obokata J."/>
            <person name="Shigenobu S."/>
        </authorList>
    </citation>
    <scope>NUCLEOTIDE SEQUENCE [LARGE SCALE GENOMIC DNA]</scope>
</reference>
<keyword evidence="2" id="KW-0479">Metal-binding</keyword>
<feature type="domain" description="Aminopeptidase P N-terminal" evidence="6">
    <location>
        <begin position="19"/>
        <end position="155"/>
    </location>
</feature>